<proteinExistence type="predicted"/>
<dbReference type="RefSeq" id="WP_056996455.1">
    <property type="nucleotide sequence ID" value="NZ_AYYR01000025.1"/>
</dbReference>
<comment type="caution">
    <text evidence="1">The sequence shown here is derived from an EMBL/GenBank/DDBJ whole genome shotgun (WGS) entry which is preliminary data.</text>
</comment>
<gene>
    <name evidence="1" type="ORF">FC82_GL001438</name>
</gene>
<sequence length="416" mass="48446">MPQKKKQKQKSRDADATIKGFEYQFLMTQKRLLEDLKAGKTTTFVIEGAEDLDVLSTNTELQQYKYYEKTKVTNSVLQKPIAYMYCHWKKNKNKKFKYKIFIYDSQQSDIKLTSLEISGILKLTNAKKIREKNLGEEKLPENEVSVFSQSFSIEKVESFQVEETAVINLVSNALHKSLSSSKCLYLPLISQYIHSIAIRESIDDRTISLANFLSHIQKMDTEMFRNFTKCSTNDDRLINAFVSQMKSIKKSNSHTYSYVLRFGRLWKDRLSADEINTIASEFAYKDNRVTNKPVTFLLDFNLKDLFSLKKELLKKRNKNDFLIMNDGYESIRFDKEAFGRPPIFTTSKNRNRYVDVSFNYRIASSKHSIECLKELDAFIINFDFSLDESTSTYPSVNFTGFQSDFVLKLMGRLAKK</sequence>
<dbReference type="AlphaFoldDB" id="A0A0R2BJX6"/>
<dbReference type="EMBL" id="AYYR01000025">
    <property type="protein sequence ID" value="KRM76473.1"/>
    <property type="molecule type" value="Genomic_DNA"/>
</dbReference>
<dbReference type="Proteomes" id="UP000051845">
    <property type="component" value="Unassembled WGS sequence"/>
</dbReference>
<evidence type="ECO:0000313" key="1">
    <source>
        <dbReference type="EMBL" id="KRM76473.1"/>
    </source>
</evidence>
<protein>
    <submittedName>
        <fullName evidence="1">Uncharacterized protein</fullName>
    </submittedName>
</protein>
<accession>A0A0R2BJX6</accession>
<name>A0A0R2BJX6_SECCO</name>
<dbReference type="PATRIC" id="fig|1423733.4.peg.1509"/>
<organism evidence="1 2">
    <name type="scientific">Secundilactobacillus collinoides DSM 20515 = JCM 1123</name>
    <dbReference type="NCBI Taxonomy" id="1423733"/>
    <lineage>
        <taxon>Bacteria</taxon>
        <taxon>Bacillati</taxon>
        <taxon>Bacillota</taxon>
        <taxon>Bacilli</taxon>
        <taxon>Lactobacillales</taxon>
        <taxon>Lactobacillaceae</taxon>
        <taxon>Secundilactobacillus</taxon>
    </lineage>
</organism>
<evidence type="ECO:0000313" key="2">
    <source>
        <dbReference type="Proteomes" id="UP000051845"/>
    </source>
</evidence>
<reference evidence="1 2" key="1">
    <citation type="journal article" date="2015" name="Genome Announc.">
        <title>Expanding the biotechnology potential of lactobacilli through comparative genomics of 213 strains and associated genera.</title>
        <authorList>
            <person name="Sun Z."/>
            <person name="Harris H.M."/>
            <person name="McCann A."/>
            <person name="Guo C."/>
            <person name="Argimon S."/>
            <person name="Zhang W."/>
            <person name="Yang X."/>
            <person name="Jeffery I.B."/>
            <person name="Cooney J.C."/>
            <person name="Kagawa T.F."/>
            <person name="Liu W."/>
            <person name="Song Y."/>
            <person name="Salvetti E."/>
            <person name="Wrobel A."/>
            <person name="Rasinkangas P."/>
            <person name="Parkhill J."/>
            <person name="Rea M.C."/>
            <person name="O'Sullivan O."/>
            <person name="Ritari J."/>
            <person name="Douillard F.P."/>
            <person name="Paul Ross R."/>
            <person name="Yang R."/>
            <person name="Briner A.E."/>
            <person name="Felis G.E."/>
            <person name="de Vos W.M."/>
            <person name="Barrangou R."/>
            <person name="Klaenhammer T.R."/>
            <person name="Caufield P.W."/>
            <person name="Cui Y."/>
            <person name="Zhang H."/>
            <person name="O'Toole P.W."/>
        </authorList>
    </citation>
    <scope>NUCLEOTIDE SEQUENCE [LARGE SCALE GENOMIC DNA]</scope>
    <source>
        <strain evidence="1 2">DSM 20515</strain>
    </source>
</reference>